<evidence type="ECO:0000259" key="1">
    <source>
        <dbReference type="Pfam" id="PF14111"/>
    </source>
</evidence>
<gene>
    <name evidence="2" type="ORF">Gorai_024719</name>
</gene>
<dbReference type="EMBL" id="JABEZZ010000003">
    <property type="protein sequence ID" value="MBA0582580.1"/>
    <property type="molecule type" value="Genomic_DNA"/>
</dbReference>
<dbReference type="InterPro" id="IPR025558">
    <property type="entry name" value="DUF4283"/>
</dbReference>
<proteinExistence type="predicted"/>
<evidence type="ECO:0000313" key="2">
    <source>
        <dbReference type="EMBL" id="MBA0582580.1"/>
    </source>
</evidence>
<feature type="non-terminal residue" evidence="2">
    <location>
        <position position="115"/>
    </location>
</feature>
<name>A0A7J8P0H8_GOSRA</name>
<comment type="caution">
    <text evidence="2">The sequence shown here is derived from an EMBL/GenBank/DDBJ whole genome shotgun (WGS) entry which is preliminary data.</text>
</comment>
<dbReference type="Proteomes" id="UP000593578">
    <property type="component" value="Unassembled WGS sequence"/>
</dbReference>
<dbReference type="AlphaFoldDB" id="A0A7J8P0H8"/>
<sequence>EASNASDARSRLGKDDDFELLDGNITRSLINDIPTISFSERIHQLLIKVMATMVIIKLLGRSIGYNVLQSRNTEDYEKVLTKGLWTIFGQYLTVQPWTMDFNSMQPYLECCQGLD</sequence>
<reference evidence="2 3" key="1">
    <citation type="journal article" date="2019" name="Genome Biol. Evol.">
        <title>Insights into the evolution of the New World diploid cottons (Gossypium, subgenus Houzingenia) based on genome sequencing.</title>
        <authorList>
            <person name="Grover C.E."/>
            <person name="Arick M.A. 2nd"/>
            <person name="Thrash A."/>
            <person name="Conover J.L."/>
            <person name="Sanders W.S."/>
            <person name="Peterson D.G."/>
            <person name="Frelichowski J.E."/>
            <person name="Scheffler J.A."/>
            <person name="Scheffler B.E."/>
            <person name="Wendel J.F."/>
        </authorList>
    </citation>
    <scope>NUCLEOTIDE SEQUENCE [LARGE SCALE GENOMIC DNA]</scope>
    <source>
        <strain evidence="2">8</strain>
        <tissue evidence="2">Leaf</tissue>
    </source>
</reference>
<accession>A0A7J8P0H8</accession>
<evidence type="ECO:0000313" key="3">
    <source>
        <dbReference type="Proteomes" id="UP000593578"/>
    </source>
</evidence>
<feature type="domain" description="DUF4283" evidence="1">
    <location>
        <begin position="52"/>
        <end position="104"/>
    </location>
</feature>
<organism evidence="2 3">
    <name type="scientific">Gossypium raimondii</name>
    <name type="common">Peruvian cotton</name>
    <name type="synonym">Gossypium klotzschianum subsp. raimondii</name>
    <dbReference type="NCBI Taxonomy" id="29730"/>
    <lineage>
        <taxon>Eukaryota</taxon>
        <taxon>Viridiplantae</taxon>
        <taxon>Streptophyta</taxon>
        <taxon>Embryophyta</taxon>
        <taxon>Tracheophyta</taxon>
        <taxon>Spermatophyta</taxon>
        <taxon>Magnoliopsida</taxon>
        <taxon>eudicotyledons</taxon>
        <taxon>Gunneridae</taxon>
        <taxon>Pentapetalae</taxon>
        <taxon>rosids</taxon>
        <taxon>malvids</taxon>
        <taxon>Malvales</taxon>
        <taxon>Malvaceae</taxon>
        <taxon>Malvoideae</taxon>
        <taxon>Gossypium</taxon>
    </lineage>
</organism>
<dbReference type="Pfam" id="PF14111">
    <property type="entry name" value="DUF4283"/>
    <property type="match status" value="1"/>
</dbReference>
<protein>
    <recommendedName>
        <fullName evidence="1">DUF4283 domain-containing protein</fullName>
    </recommendedName>
</protein>